<name>A0A915EM62_9BILA</name>
<organism evidence="1 2">
    <name type="scientific">Ditylenchus dipsaci</name>
    <dbReference type="NCBI Taxonomy" id="166011"/>
    <lineage>
        <taxon>Eukaryota</taxon>
        <taxon>Metazoa</taxon>
        <taxon>Ecdysozoa</taxon>
        <taxon>Nematoda</taxon>
        <taxon>Chromadorea</taxon>
        <taxon>Rhabditida</taxon>
        <taxon>Tylenchina</taxon>
        <taxon>Tylenchomorpha</taxon>
        <taxon>Sphaerularioidea</taxon>
        <taxon>Anguinidae</taxon>
        <taxon>Anguininae</taxon>
        <taxon>Ditylenchus</taxon>
    </lineage>
</organism>
<dbReference type="WBParaSite" id="jg6832.2">
    <property type="protein sequence ID" value="jg6832.2"/>
    <property type="gene ID" value="jg6832"/>
</dbReference>
<accession>A0A915EM62</accession>
<dbReference type="Proteomes" id="UP000887574">
    <property type="component" value="Unplaced"/>
</dbReference>
<keyword evidence="1" id="KW-1185">Reference proteome</keyword>
<proteinExistence type="predicted"/>
<protein>
    <submittedName>
        <fullName evidence="2">Uncharacterized protein</fullName>
    </submittedName>
</protein>
<evidence type="ECO:0000313" key="1">
    <source>
        <dbReference type="Proteomes" id="UP000887574"/>
    </source>
</evidence>
<reference evidence="2" key="1">
    <citation type="submission" date="2022-11" db="UniProtKB">
        <authorList>
            <consortium name="WormBaseParasite"/>
        </authorList>
    </citation>
    <scope>IDENTIFICATION</scope>
</reference>
<evidence type="ECO:0000313" key="2">
    <source>
        <dbReference type="WBParaSite" id="jg6832.2"/>
    </source>
</evidence>
<dbReference type="AlphaFoldDB" id="A0A915EM62"/>
<sequence length="192" mass="21422">MQIQYGKVQEKVLVRSLINNFCRMHALNPAHFRYQNFYEWEKFLYDLLSDQLKLIYLEERDRIQFSAANAAHLMALNGSNMSSSGLSGPASSKFDNRLHKAAPLDDRLRELTRIYSSSTTTSTARHAAANSRITNEIATQKKRVFSRKVSAARAKANDAAKSPAKNGSKSSEVEAVAGGKRCECLGKHLLIS</sequence>